<dbReference type="Gene3D" id="3.40.50.1820">
    <property type="entry name" value="alpha/beta hydrolase"/>
    <property type="match status" value="2"/>
</dbReference>
<feature type="transmembrane region" description="Helical" evidence="7">
    <location>
        <begin position="772"/>
        <end position="799"/>
    </location>
</feature>
<feature type="transmembrane region" description="Helical" evidence="7">
    <location>
        <begin position="112"/>
        <end position="131"/>
    </location>
</feature>
<feature type="transmembrane region" description="Helical" evidence="7">
    <location>
        <begin position="38"/>
        <end position="56"/>
    </location>
</feature>
<evidence type="ECO:0008006" key="10">
    <source>
        <dbReference type="Google" id="ProtNLM"/>
    </source>
</evidence>
<keyword evidence="4 7" id="KW-1133">Transmembrane helix</keyword>
<feature type="transmembrane region" description="Helical" evidence="7">
    <location>
        <begin position="883"/>
        <end position="902"/>
    </location>
</feature>
<feature type="transmembrane region" description="Helical" evidence="7">
    <location>
        <begin position="1143"/>
        <end position="1166"/>
    </location>
</feature>
<evidence type="ECO:0000313" key="9">
    <source>
        <dbReference type="Proteomes" id="UP000490939"/>
    </source>
</evidence>
<dbReference type="InterPro" id="IPR029058">
    <property type="entry name" value="AB_hydrolase_fold"/>
</dbReference>
<feature type="transmembrane region" description="Helical" evidence="7">
    <location>
        <begin position="811"/>
        <end position="831"/>
    </location>
</feature>
<feature type="transmembrane region" description="Helical" evidence="7">
    <location>
        <begin position="1101"/>
        <end position="1122"/>
    </location>
</feature>
<feature type="transmembrane region" description="Helical" evidence="7">
    <location>
        <begin position="745"/>
        <end position="766"/>
    </location>
</feature>
<dbReference type="GO" id="GO:0016020">
    <property type="term" value="C:membrane"/>
    <property type="evidence" value="ECO:0007669"/>
    <property type="project" value="UniProtKB-SubCell"/>
</dbReference>
<feature type="transmembrane region" description="Helical" evidence="7">
    <location>
        <begin position="83"/>
        <end position="106"/>
    </location>
</feature>
<dbReference type="SUPFAM" id="SSF53474">
    <property type="entry name" value="alpha/beta-Hydrolases"/>
    <property type="match status" value="1"/>
</dbReference>
<keyword evidence="3 7" id="KW-0812">Transmembrane</keyword>
<dbReference type="Gene3D" id="1.20.1250.20">
    <property type="entry name" value="MFS general substrate transporter like domains"/>
    <property type="match status" value="1"/>
</dbReference>
<feature type="transmembrane region" description="Helical" evidence="7">
    <location>
        <begin position="380"/>
        <end position="401"/>
    </location>
</feature>
<dbReference type="FunFam" id="1.20.1250.20:FF:000065">
    <property type="entry name" value="Putative MFS pantothenate transporter"/>
    <property type="match status" value="1"/>
</dbReference>
<protein>
    <recommendedName>
        <fullName evidence="10">Major facilitator superfamily (MFS) profile domain-containing protein</fullName>
    </recommendedName>
</protein>
<feature type="transmembrane region" description="Helical" evidence="7">
    <location>
        <begin position="981"/>
        <end position="998"/>
    </location>
</feature>
<feature type="transmembrane region" description="Helical" evidence="7">
    <location>
        <begin position="352"/>
        <end position="368"/>
    </location>
</feature>
<dbReference type="Proteomes" id="UP000490939">
    <property type="component" value="Unassembled WGS sequence"/>
</dbReference>
<evidence type="ECO:0000256" key="1">
    <source>
        <dbReference type="ARBA" id="ARBA00004141"/>
    </source>
</evidence>
<dbReference type="InterPro" id="IPR002293">
    <property type="entry name" value="AA/rel_permease1"/>
</dbReference>
<dbReference type="PANTHER" id="PTHR43791:SF64">
    <property type="entry name" value="MAJOR FACILITATOR SUPERFAMILY (MFS) PROFILE DOMAIN-CONTAINING PROTEIN"/>
    <property type="match status" value="1"/>
</dbReference>
<evidence type="ECO:0000256" key="7">
    <source>
        <dbReference type="SAM" id="Phobius"/>
    </source>
</evidence>
<evidence type="ECO:0000256" key="5">
    <source>
        <dbReference type="ARBA" id="ARBA00023136"/>
    </source>
</evidence>
<name>A0A8H3VI25_VENIN</name>
<keyword evidence="5 7" id="KW-0472">Membrane</keyword>
<sequence length="1182" mass="131007">MAILATEKPGKVDVGGVVAADGFSEDATYIDPKEERALVWRLDCIFLVVGFLGYTFKYLDQTNISNAYVSGMKEDLNLYGNQLNYFTTYFNIGYIVMLYISCFTISHIGPSVWLPSCELAWGIITCCLSTVTKDTQVFGLRFLVGFFEGCAWPGYFTIISAWYLPHEMALRMSIFNIAQPTGAMLSGALQGALSTNLDGHLGRAGWRWAFIINGVCTIFVALLAFIALPGFPERQNPLSKWYLKPRHIEIALGRSRRVGRKPQIGITIRSFFRAFSFWQLWAFSIAWAIGGNTTPSGYFNLWLKSLKNSAGKAKYTVAQLNYFPIGGQAVALVCELAFSSVSDHFKSRLRPLLLHSAINITSLIILLIRPSNQHAYMAGWYLNYIGSVATMILCAWASSNLEAEPQVLIILFASGTVLAYLQSAFMPLAAYPASQAPHWKIGAKLYLGFAVGKPIFYMHGLPGSRMEAAIFDDTAKEVGARIIAMERPGCGLSDPDPGWTIRGLPRDVDSLAASLGVSEFGALVCLLPVFPELEKYNWEYVNDDADERLKCASLVSALGPPDIGYSGVPWLQRLGLAIGYPYFPGLTAWWFKQQPTGRLDSSEEDRLALLVKLCKENTKHPKDLPIFLNERFSKLQIVSAQAAFAQGVHHAVHDGTLSCTPWGFKIEDIREDLPVQIWCGTDDVSVPFNHGVQMKNKLKGKDVVLMVREGETHTSMEVNFMKEYLEGIVKYFFPPSTHIVQSMNFVSGIPVLFGFVMFTGGPQVAFANWTMIGGLACIVSLCMAEIAAAFPTSGGIYFWAYRLGGDEYGPFLSWMTAWWNWMGWVCVVPGVQQGSTNFLLSALEIQYPGAVILSKGWVAWVLTSVGMLIAMSPNIVSQRILKLYFRFAIFIFFSLLALYWVWFPIAASTSGHFQSWSGVFNHFHNGINFGPKKQGSDAYCWIVGSLFGAWVFYGYDASAHLAEETHDASIVVARGIWTSTFSAWILSMPTLVMILFCIQDFDRINAATYSNNWAEYLVQLLGKRGAVAILSLLWVDSTCATASCFMSAQRITFAISRDGVLPFSRYFRRLNSNRIPVHAALLVLAMGIIITTAVISSTVAFTAITATATVATNVSYLIPIVARHTVGRRTFESSAWSLGRWSPILGLISFLYITFLFVVLLLPQVFPVTSVRPAYSVPSCVH</sequence>
<keyword evidence="2" id="KW-0813">Transport</keyword>
<organism evidence="8 9">
    <name type="scientific">Venturia inaequalis</name>
    <name type="common">Apple scab fungus</name>
    <dbReference type="NCBI Taxonomy" id="5025"/>
    <lineage>
        <taxon>Eukaryota</taxon>
        <taxon>Fungi</taxon>
        <taxon>Dikarya</taxon>
        <taxon>Ascomycota</taxon>
        <taxon>Pezizomycotina</taxon>
        <taxon>Dothideomycetes</taxon>
        <taxon>Pleosporomycetidae</taxon>
        <taxon>Venturiales</taxon>
        <taxon>Venturiaceae</taxon>
        <taxon>Venturia</taxon>
    </lineage>
</organism>
<evidence type="ECO:0000313" key="8">
    <source>
        <dbReference type="EMBL" id="KAE9987289.1"/>
    </source>
</evidence>
<evidence type="ECO:0000256" key="3">
    <source>
        <dbReference type="ARBA" id="ARBA00022692"/>
    </source>
</evidence>
<dbReference type="EMBL" id="WNWR01000239">
    <property type="protein sequence ID" value="KAE9987289.1"/>
    <property type="molecule type" value="Genomic_DNA"/>
</dbReference>
<evidence type="ECO:0000256" key="4">
    <source>
        <dbReference type="ARBA" id="ARBA00022989"/>
    </source>
</evidence>
<proteinExistence type="inferred from homology"/>
<accession>A0A8H3VI25</accession>
<feature type="transmembrane region" description="Helical" evidence="7">
    <location>
        <begin position="208"/>
        <end position="231"/>
    </location>
</feature>
<comment type="subcellular location">
    <subcellularLocation>
        <location evidence="1">Membrane</location>
        <topology evidence="1">Multi-pass membrane protein</topology>
    </subcellularLocation>
</comment>
<dbReference type="Gene3D" id="1.20.1740.10">
    <property type="entry name" value="Amino acid/polyamine transporter I"/>
    <property type="match status" value="1"/>
</dbReference>
<comment type="similarity">
    <text evidence="6">Belongs to the major facilitator superfamily. Allantoate permease family.</text>
</comment>
<comment type="caution">
    <text evidence="8">The sequence shown here is derived from an EMBL/GenBank/DDBJ whole genome shotgun (WGS) entry which is preliminary data.</text>
</comment>
<feature type="transmembrane region" description="Helical" evidence="7">
    <location>
        <begin position="851"/>
        <end position="871"/>
    </location>
</feature>
<dbReference type="Pfam" id="PF13520">
    <property type="entry name" value="AA_permease_2"/>
    <property type="match status" value="1"/>
</dbReference>
<dbReference type="InterPro" id="IPR036259">
    <property type="entry name" value="MFS_trans_sf"/>
</dbReference>
<dbReference type="GO" id="GO:0022857">
    <property type="term" value="F:transmembrane transporter activity"/>
    <property type="evidence" value="ECO:0007669"/>
    <property type="project" value="InterPro"/>
</dbReference>
<gene>
    <name evidence="8" type="ORF">EG327_003898</name>
</gene>
<dbReference type="SUPFAM" id="SSF103473">
    <property type="entry name" value="MFS general substrate transporter"/>
    <property type="match status" value="1"/>
</dbReference>
<dbReference type="Pfam" id="PF07690">
    <property type="entry name" value="MFS_1"/>
    <property type="match status" value="1"/>
</dbReference>
<feature type="transmembrane region" description="Helical" evidence="7">
    <location>
        <begin position="407"/>
        <end position="431"/>
    </location>
</feature>
<evidence type="ECO:0000256" key="2">
    <source>
        <dbReference type="ARBA" id="ARBA00022448"/>
    </source>
</evidence>
<reference evidence="8 9" key="1">
    <citation type="submission" date="2019-07" db="EMBL/GenBank/DDBJ databases">
        <title>Venturia inaequalis Genome Resource.</title>
        <authorList>
            <person name="Lichtner F.J."/>
        </authorList>
    </citation>
    <scope>NUCLEOTIDE SEQUENCE [LARGE SCALE GENOMIC DNA]</scope>
    <source>
        <strain evidence="8 9">DMI_063113</strain>
    </source>
</reference>
<dbReference type="AlphaFoldDB" id="A0A8H3VI25"/>
<feature type="transmembrane region" description="Helical" evidence="7">
    <location>
        <begin position="143"/>
        <end position="164"/>
    </location>
</feature>
<dbReference type="InterPro" id="IPR011701">
    <property type="entry name" value="MFS"/>
</dbReference>
<evidence type="ECO:0000256" key="6">
    <source>
        <dbReference type="ARBA" id="ARBA00037968"/>
    </source>
</evidence>
<feature type="transmembrane region" description="Helical" evidence="7">
    <location>
        <begin position="1075"/>
        <end position="1095"/>
    </location>
</feature>
<dbReference type="PANTHER" id="PTHR43791">
    <property type="entry name" value="PERMEASE-RELATED"/>
    <property type="match status" value="1"/>
</dbReference>
<keyword evidence="9" id="KW-1185">Reference proteome</keyword>